<evidence type="ECO:0000256" key="3">
    <source>
        <dbReference type="ARBA" id="ARBA00012733"/>
    </source>
</evidence>
<dbReference type="Gene3D" id="2.120.10.10">
    <property type="match status" value="1"/>
</dbReference>
<dbReference type="InterPro" id="IPR036278">
    <property type="entry name" value="Sialidase_sf"/>
</dbReference>
<dbReference type="EC" id="3.2.1.18" evidence="3"/>
<evidence type="ECO:0000256" key="2">
    <source>
        <dbReference type="ARBA" id="ARBA00009348"/>
    </source>
</evidence>
<dbReference type="InterPro" id="IPR011040">
    <property type="entry name" value="Sialidase"/>
</dbReference>
<evidence type="ECO:0000313" key="7">
    <source>
        <dbReference type="Proteomes" id="UP001589532"/>
    </source>
</evidence>
<evidence type="ECO:0000256" key="4">
    <source>
        <dbReference type="SAM" id="SignalP"/>
    </source>
</evidence>
<dbReference type="SUPFAM" id="SSF50939">
    <property type="entry name" value="Sialidases"/>
    <property type="match status" value="1"/>
</dbReference>
<accession>A0ABV5S270</accession>
<comment type="similarity">
    <text evidence="2">Belongs to the glycosyl hydrolase 33 family.</text>
</comment>
<name>A0ABV5S270_9ACTN</name>
<dbReference type="PANTHER" id="PTHR10628">
    <property type="entry name" value="SIALIDASE"/>
    <property type="match status" value="1"/>
</dbReference>
<dbReference type="EMBL" id="JBHMBW010000019">
    <property type="protein sequence ID" value="MFB9625762.1"/>
    <property type="molecule type" value="Genomic_DNA"/>
</dbReference>
<dbReference type="Proteomes" id="UP001589532">
    <property type="component" value="Unassembled WGS sequence"/>
</dbReference>
<dbReference type="RefSeq" id="WP_344984305.1">
    <property type="nucleotide sequence ID" value="NZ_BAAAXV010000001.1"/>
</dbReference>
<organism evidence="6 7">
    <name type="scientific">Nonomuraea helvata</name>
    <dbReference type="NCBI Taxonomy" id="37484"/>
    <lineage>
        <taxon>Bacteria</taxon>
        <taxon>Bacillati</taxon>
        <taxon>Actinomycetota</taxon>
        <taxon>Actinomycetes</taxon>
        <taxon>Streptosporangiales</taxon>
        <taxon>Streptosporangiaceae</taxon>
        <taxon>Nonomuraea</taxon>
    </lineage>
</organism>
<keyword evidence="4" id="KW-0732">Signal</keyword>
<proteinExistence type="inferred from homology"/>
<feature type="chain" id="PRO_5046633488" description="exo-alpha-sialidase" evidence="4">
    <location>
        <begin position="28"/>
        <end position="428"/>
    </location>
</feature>
<comment type="caution">
    <text evidence="6">The sequence shown here is derived from an EMBL/GenBank/DDBJ whole genome shotgun (WGS) entry which is preliminary data.</text>
</comment>
<dbReference type="InterPro" id="IPR026856">
    <property type="entry name" value="Sialidase_fam"/>
</dbReference>
<reference evidence="6 7" key="1">
    <citation type="submission" date="2024-09" db="EMBL/GenBank/DDBJ databases">
        <authorList>
            <person name="Sun Q."/>
            <person name="Mori K."/>
        </authorList>
    </citation>
    <scope>NUCLEOTIDE SEQUENCE [LARGE SCALE GENOMIC DNA]</scope>
    <source>
        <strain evidence="6 7">JCM 3143</strain>
    </source>
</reference>
<dbReference type="PANTHER" id="PTHR10628:SF30">
    <property type="entry name" value="EXO-ALPHA-SIALIDASE"/>
    <property type="match status" value="1"/>
</dbReference>
<comment type="catalytic activity">
    <reaction evidence="1">
        <text>Hydrolysis of alpha-(2-&gt;3)-, alpha-(2-&gt;6)-, alpha-(2-&gt;8)- glycosidic linkages of terminal sialic acid residues in oligosaccharides, glycoproteins, glycolipids, colominic acid and synthetic substrates.</text>
        <dbReference type="EC" id="3.2.1.18"/>
    </reaction>
</comment>
<dbReference type="CDD" id="cd15482">
    <property type="entry name" value="Sialidase_non-viral"/>
    <property type="match status" value="1"/>
</dbReference>
<evidence type="ECO:0000259" key="5">
    <source>
        <dbReference type="Pfam" id="PF13859"/>
    </source>
</evidence>
<protein>
    <recommendedName>
        <fullName evidence="3">exo-alpha-sialidase</fullName>
        <ecNumber evidence="3">3.2.1.18</ecNumber>
    </recommendedName>
</protein>
<dbReference type="Pfam" id="PF13859">
    <property type="entry name" value="BNR_3"/>
    <property type="match status" value="1"/>
</dbReference>
<feature type="signal peptide" evidence="4">
    <location>
        <begin position="1"/>
        <end position="27"/>
    </location>
</feature>
<sequence>MRPLRVRSLAAVALVAASLLVAAPADAASTPSAEVLFDGGNEAYVNGAYRVDYHSFRAPAVIRTKGNTVIAFAEGRVGDNDDYGNIDLIYKTSRDSGKPGTWSGIKAVATGWPDAVGNPTAVFDGQTVYLFFNRMAAGWRSVGDFDSWDDREVWLASSATDVNGLPTGGWTLTEKTDTLKPHKDPSDPLNRKWFNDSIGPGAGIRMTDGTLVIPAKWRNIYKRPGDTDWHYQELTNTDVTKTDEATILQRFRGDLYRNDRARFANAGDPPLLKRLVATGTLDGGFAGYADHLEPGGRVLPDPDCQASTLRFAGSPNRILFLGPHPGGVSRSRTPMRVWMSYDDGVGWPYTRLLGDFPAPQPKGRDGRPNVNGVEGGYSSMLQTADNQVGAAIEWGEQNSSGSDKNMSIIFRRFHPTWIANGRPEPPPG</sequence>
<gene>
    <name evidence="6" type="ORF">ACFFSA_21985</name>
</gene>
<evidence type="ECO:0000256" key="1">
    <source>
        <dbReference type="ARBA" id="ARBA00000427"/>
    </source>
</evidence>
<keyword evidence="7" id="KW-1185">Reference proteome</keyword>
<evidence type="ECO:0000313" key="6">
    <source>
        <dbReference type="EMBL" id="MFB9625762.1"/>
    </source>
</evidence>
<feature type="domain" description="Sialidase" evidence="5">
    <location>
        <begin position="59"/>
        <end position="216"/>
    </location>
</feature>